<dbReference type="Pfam" id="PF09986">
    <property type="entry name" value="DUF2225"/>
    <property type="match status" value="1"/>
</dbReference>
<gene>
    <name evidence="1" type="ORF">RH061_19840</name>
</gene>
<dbReference type="InterPro" id="IPR018708">
    <property type="entry name" value="DUF2225"/>
</dbReference>
<dbReference type="Gene3D" id="1.25.40.10">
    <property type="entry name" value="Tetratricopeptide repeat domain"/>
    <property type="match status" value="1"/>
</dbReference>
<accession>A0ABY9VU33</accession>
<dbReference type="SUPFAM" id="SSF48452">
    <property type="entry name" value="TPR-like"/>
    <property type="match status" value="1"/>
</dbReference>
<evidence type="ECO:0000313" key="1">
    <source>
        <dbReference type="EMBL" id="WNF25277.1"/>
    </source>
</evidence>
<sequence>MMTQLVPLYDKKYTCSMCENSFTTKKVRSRFVKVLRFDTDFAPLYADGFENPNFYYINVCPDCGYSFSDDFSHYFPPGAKQIIQERICSQWVPHNYGEERTIQEAVNTFKLAAYCSMLKKEKHIVSAGLYIRIAWLYRSSENHDQEMRFLKLALKEYTESYSTGDYKGTQVSELRLMYLIGELSRRVGQTQDAVRFFSRVIEKQRQSAEPQIIALAKERWQEMREKQMVGGN</sequence>
<dbReference type="InterPro" id="IPR011990">
    <property type="entry name" value="TPR-like_helical_dom_sf"/>
</dbReference>
<dbReference type="Proteomes" id="UP001303324">
    <property type="component" value="Chromosome"/>
</dbReference>
<evidence type="ECO:0000313" key="2">
    <source>
        <dbReference type="Proteomes" id="UP001303324"/>
    </source>
</evidence>
<protein>
    <submittedName>
        <fullName evidence="1">DUF2225 domain-containing protein</fullName>
    </submittedName>
</protein>
<name>A0ABY9VU33_9BACI</name>
<reference evidence="1 2" key="1">
    <citation type="submission" date="2023-09" db="EMBL/GenBank/DDBJ databases">
        <title>Microbial mechanism of fulvic acid promoting antimony reduction mineralization in rice fields.</title>
        <authorList>
            <person name="Chen G."/>
            <person name="Lan J."/>
        </authorList>
    </citation>
    <scope>NUCLEOTIDE SEQUENCE [LARGE SCALE GENOMIC DNA]</scope>
    <source>
        <strain evidence="1 2">PS1</strain>
    </source>
</reference>
<organism evidence="1 2">
    <name type="scientific">Mesobacillus jeotgali</name>
    <dbReference type="NCBI Taxonomy" id="129985"/>
    <lineage>
        <taxon>Bacteria</taxon>
        <taxon>Bacillati</taxon>
        <taxon>Bacillota</taxon>
        <taxon>Bacilli</taxon>
        <taxon>Bacillales</taxon>
        <taxon>Bacillaceae</taxon>
        <taxon>Mesobacillus</taxon>
    </lineage>
</organism>
<dbReference type="RefSeq" id="WP_311076475.1">
    <property type="nucleotide sequence ID" value="NZ_CP134494.1"/>
</dbReference>
<proteinExistence type="predicted"/>
<dbReference type="EMBL" id="CP134494">
    <property type="protein sequence ID" value="WNF25277.1"/>
    <property type="molecule type" value="Genomic_DNA"/>
</dbReference>
<keyword evidence="2" id="KW-1185">Reference proteome</keyword>